<keyword evidence="3 5" id="KW-0378">Hydrolase</keyword>
<organism evidence="5 6">
    <name type="scientific">Agathobaculum butyriciproducens</name>
    <dbReference type="NCBI Taxonomy" id="1628085"/>
    <lineage>
        <taxon>Bacteria</taxon>
        <taxon>Bacillati</taxon>
        <taxon>Bacillota</taxon>
        <taxon>Clostridia</taxon>
        <taxon>Eubacteriales</taxon>
        <taxon>Butyricicoccaceae</taxon>
        <taxon>Agathobaculum</taxon>
    </lineage>
</organism>
<dbReference type="PANTHER" id="PTHR46470:SF2">
    <property type="entry name" value="GLYCERALDEHYDE 3-PHOSPHATE PHOSPHATASE"/>
    <property type="match status" value="1"/>
</dbReference>
<evidence type="ECO:0000256" key="1">
    <source>
        <dbReference type="ARBA" id="ARBA00001946"/>
    </source>
</evidence>
<gene>
    <name evidence="5" type="ORF">LKD22_02580</name>
</gene>
<protein>
    <submittedName>
        <fullName evidence="5">HAD family hydrolase</fullName>
    </submittedName>
</protein>
<dbReference type="GeneID" id="98661440"/>
<dbReference type="SUPFAM" id="SSF56784">
    <property type="entry name" value="HAD-like"/>
    <property type="match status" value="1"/>
</dbReference>
<evidence type="ECO:0000256" key="3">
    <source>
        <dbReference type="ARBA" id="ARBA00022801"/>
    </source>
</evidence>
<keyword evidence="6" id="KW-1185">Reference proteome</keyword>
<dbReference type="Pfam" id="PF00702">
    <property type="entry name" value="Hydrolase"/>
    <property type="match status" value="1"/>
</dbReference>
<proteinExistence type="predicted"/>
<evidence type="ECO:0000256" key="2">
    <source>
        <dbReference type="ARBA" id="ARBA00022723"/>
    </source>
</evidence>
<dbReference type="SFLD" id="SFLDS00003">
    <property type="entry name" value="Haloacid_Dehalogenase"/>
    <property type="match status" value="1"/>
</dbReference>
<dbReference type="InterPro" id="IPR023198">
    <property type="entry name" value="PGP-like_dom2"/>
</dbReference>
<keyword evidence="4" id="KW-0460">Magnesium</keyword>
<dbReference type="GO" id="GO:0046872">
    <property type="term" value="F:metal ion binding"/>
    <property type="evidence" value="ECO:0007669"/>
    <property type="project" value="UniProtKB-KW"/>
</dbReference>
<sequence length="257" mass="29891">MIHAVFFDIGGTVHTQDATPESDRDYIRRLWCFLHMNHIYTAETPEQLLEHINAGAKAYKSYTEQELIELPPDMIWQKFFLKDFDIPAEKLAGLGEELCYMFDRYRKHIVKREGLKETLEALRQRGYRLGVISNIMSTTFVPRILKEHGVDQYFETLTMSSVCGIRKPRPEIFEIALNEMRIGKEQAAYVGDTISRDVRGVRNAGWPLMIQIDNPRIYHKDEKYRGMGYEPDVKIGSLPEVVTAVEQYNRNLKEGQN</sequence>
<dbReference type="GO" id="GO:0044281">
    <property type="term" value="P:small molecule metabolic process"/>
    <property type="evidence" value="ECO:0007669"/>
    <property type="project" value="UniProtKB-ARBA"/>
</dbReference>
<reference evidence="5 6" key="1">
    <citation type="submission" date="2021-10" db="EMBL/GenBank/DDBJ databases">
        <title>Anaerobic single-cell dispensing facilitates the cultivation of human gut bacteria.</title>
        <authorList>
            <person name="Afrizal A."/>
        </authorList>
    </citation>
    <scope>NUCLEOTIDE SEQUENCE [LARGE SCALE GENOMIC DNA]</scope>
    <source>
        <strain evidence="5 6">CLA-AA-H270</strain>
    </source>
</reference>
<dbReference type="InterPro" id="IPR006439">
    <property type="entry name" value="HAD-SF_hydro_IA"/>
</dbReference>
<dbReference type="PANTHER" id="PTHR46470">
    <property type="entry name" value="N-ACYLNEURAMINATE-9-PHOSPHATASE"/>
    <property type="match status" value="1"/>
</dbReference>
<dbReference type="RefSeq" id="WP_227600152.1">
    <property type="nucleotide sequence ID" value="NZ_JAHQDY010000031.1"/>
</dbReference>
<evidence type="ECO:0000256" key="4">
    <source>
        <dbReference type="ARBA" id="ARBA00022842"/>
    </source>
</evidence>
<dbReference type="GO" id="GO:0016791">
    <property type="term" value="F:phosphatase activity"/>
    <property type="evidence" value="ECO:0007669"/>
    <property type="project" value="TreeGrafter"/>
</dbReference>
<accession>A0AAW4VYY2</accession>
<comment type="caution">
    <text evidence="5">The sequence shown here is derived from an EMBL/GenBank/DDBJ whole genome shotgun (WGS) entry which is preliminary data.</text>
</comment>
<dbReference type="SFLD" id="SFLDG01129">
    <property type="entry name" value="C1.5:_HAD__Beta-PGM__Phosphata"/>
    <property type="match status" value="1"/>
</dbReference>
<evidence type="ECO:0000313" key="6">
    <source>
        <dbReference type="Proteomes" id="UP001298753"/>
    </source>
</evidence>
<dbReference type="AlphaFoldDB" id="A0AAW4VYY2"/>
<dbReference type="Gene3D" id="1.10.150.240">
    <property type="entry name" value="Putative phosphatase, domain 2"/>
    <property type="match status" value="1"/>
</dbReference>
<keyword evidence="2" id="KW-0479">Metal-binding</keyword>
<dbReference type="InterPro" id="IPR051400">
    <property type="entry name" value="HAD-like_hydrolase"/>
</dbReference>
<dbReference type="PRINTS" id="PR00413">
    <property type="entry name" value="HADHALOGNASE"/>
</dbReference>
<evidence type="ECO:0000313" key="5">
    <source>
        <dbReference type="EMBL" id="MCC2176028.1"/>
    </source>
</evidence>
<dbReference type="Proteomes" id="UP001298753">
    <property type="component" value="Unassembled WGS sequence"/>
</dbReference>
<dbReference type="EMBL" id="JAJEPX010000004">
    <property type="protein sequence ID" value="MCC2176028.1"/>
    <property type="molecule type" value="Genomic_DNA"/>
</dbReference>
<name>A0AAW4VYY2_9FIRM</name>
<dbReference type="InterPro" id="IPR023214">
    <property type="entry name" value="HAD_sf"/>
</dbReference>
<dbReference type="Gene3D" id="3.40.50.1000">
    <property type="entry name" value="HAD superfamily/HAD-like"/>
    <property type="match status" value="1"/>
</dbReference>
<dbReference type="InterPro" id="IPR036412">
    <property type="entry name" value="HAD-like_sf"/>
</dbReference>
<comment type="cofactor">
    <cofactor evidence="1">
        <name>Mg(2+)</name>
        <dbReference type="ChEBI" id="CHEBI:18420"/>
    </cofactor>
</comment>
<dbReference type="NCBIfam" id="TIGR01549">
    <property type="entry name" value="HAD-SF-IA-v1"/>
    <property type="match status" value="1"/>
</dbReference>